<dbReference type="Gene3D" id="3.30.1490.20">
    <property type="entry name" value="ATP-grasp fold, A domain"/>
    <property type="match status" value="1"/>
</dbReference>
<evidence type="ECO:0000256" key="8">
    <source>
        <dbReference type="ARBA" id="ARBA00022598"/>
    </source>
</evidence>
<accession>A0A7J5AZT4</accession>
<dbReference type="HAMAP" id="MF_00047">
    <property type="entry name" value="Dala_Dala_lig"/>
    <property type="match status" value="1"/>
</dbReference>
<keyword evidence="14 22" id="KW-0573">Peptidoglycan synthesis</keyword>
<evidence type="ECO:0000256" key="9">
    <source>
        <dbReference type="ARBA" id="ARBA00022723"/>
    </source>
</evidence>
<dbReference type="InterPro" id="IPR011095">
    <property type="entry name" value="Dala_Dala_lig_C"/>
</dbReference>
<dbReference type="GO" id="GO:0071555">
    <property type="term" value="P:cell wall organization"/>
    <property type="evidence" value="ECO:0007669"/>
    <property type="project" value="UniProtKB-KW"/>
</dbReference>
<dbReference type="Pfam" id="PF01820">
    <property type="entry name" value="Dala_Dala_lig_N"/>
    <property type="match status" value="1"/>
</dbReference>
<feature type="binding site" evidence="24">
    <location>
        <position position="168"/>
    </location>
    <ligand>
        <name>ATP</name>
        <dbReference type="ChEBI" id="CHEBI:30616"/>
    </ligand>
</feature>
<feature type="binding site" evidence="24">
    <location>
        <begin position="347"/>
        <end position="348"/>
    </location>
    <ligand>
        <name>ATP</name>
        <dbReference type="ChEBI" id="CHEBI:30616"/>
    </ligand>
</feature>
<comment type="pathway">
    <text evidence="4 22">Cell wall biogenesis; peptidoglycan biosynthesis.</text>
</comment>
<evidence type="ECO:0000256" key="1">
    <source>
        <dbReference type="ARBA" id="ARBA00001936"/>
    </source>
</evidence>
<dbReference type="UniPathway" id="UPA00219"/>
<keyword evidence="9 25" id="KW-0479">Metal-binding</keyword>
<evidence type="ECO:0000256" key="2">
    <source>
        <dbReference type="ARBA" id="ARBA00003921"/>
    </source>
</evidence>
<evidence type="ECO:0000256" key="6">
    <source>
        <dbReference type="ARBA" id="ARBA00012216"/>
    </source>
</evidence>
<evidence type="ECO:0000256" key="21">
    <source>
        <dbReference type="ARBA" id="ARBA00077154"/>
    </source>
</evidence>
<reference evidence="28 29" key="1">
    <citation type="submission" date="2019-09" db="EMBL/GenBank/DDBJ databases">
        <title>Phylogeny of genus Pseudoclavibacter and closely related genus.</title>
        <authorList>
            <person name="Li Y."/>
        </authorList>
    </citation>
    <scope>NUCLEOTIDE SEQUENCE [LARGE SCALE GENOMIC DNA]</scope>
    <source>
        <strain evidence="28 29">THG-MD12</strain>
    </source>
</reference>
<comment type="pathway">
    <text evidence="18">Glycan biosynthesis.</text>
</comment>
<evidence type="ECO:0000256" key="17">
    <source>
        <dbReference type="ARBA" id="ARBA00047614"/>
    </source>
</evidence>
<dbReference type="AlphaFoldDB" id="A0A7J5AZT4"/>
<evidence type="ECO:0000256" key="14">
    <source>
        <dbReference type="ARBA" id="ARBA00022984"/>
    </source>
</evidence>
<evidence type="ECO:0000256" key="20">
    <source>
        <dbReference type="ARBA" id="ARBA00076288"/>
    </source>
</evidence>
<dbReference type="PROSITE" id="PS50975">
    <property type="entry name" value="ATP_GRASP"/>
    <property type="match status" value="1"/>
</dbReference>
<feature type="binding site" evidence="24">
    <location>
        <begin position="221"/>
        <end position="222"/>
    </location>
    <ligand>
        <name>ATP</name>
        <dbReference type="ChEBI" id="CHEBI:30616"/>
    </ligand>
</feature>
<protein>
    <recommendedName>
        <fullName evidence="19 22">D-alanine--D-alanine ligase</fullName>
        <ecNumber evidence="6 22">6.3.2.4</ecNumber>
    </recommendedName>
    <alternativeName>
        <fullName evidence="21 22">D-Ala-D-Ala ligase</fullName>
    </alternativeName>
    <alternativeName>
        <fullName evidence="20 22">D-alanylalanine synthetase</fullName>
    </alternativeName>
</protein>
<evidence type="ECO:0000256" key="7">
    <source>
        <dbReference type="ARBA" id="ARBA00022490"/>
    </source>
</evidence>
<comment type="cofactor">
    <cofactor evidence="1">
        <name>Mn(2+)</name>
        <dbReference type="ChEBI" id="CHEBI:29035"/>
    </cofactor>
</comment>
<dbReference type="NCBIfam" id="TIGR01205">
    <property type="entry name" value="D_ala_D_alaTIGR"/>
    <property type="match status" value="1"/>
</dbReference>
<evidence type="ECO:0000256" key="11">
    <source>
        <dbReference type="ARBA" id="ARBA00022840"/>
    </source>
</evidence>
<dbReference type="InterPro" id="IPR011761">
    <property type="entry name" value="ATP-grasp"/>
</dbReference>
<feature type="binding site" evidence="25">
    <location>
        <position position="348"/>
    </location>
    <ligand>
        <name>Mg(2+)</name>
        <dbReference type="ChEBI" id="CHEBI:18420"/>
        <label>2</label>
    </ligand>
</feature>
<evidence type="ECO:0000256" key="23">
    <source>
        <dbReference type="PIRSR" id="PIRSR039102-1"/>
    </source>
</evidence>
<dbReference type="OrthoDB" id="9813261at2"/>
<keyword evidence="29" id="KW-1185">Reference proteome</keyword>
<dbReference type="GO" id="GO:0005829">
    <property type="term" value="C:cytosol"/>
    <property type="evidence" value="ECO:0007669"/>
    <property type="project" value="TreeGrafter"/>
</dbReference>
<dbReference type="NCBIfam" id="NF002378">
    <property type="entry name" value="PRK01372.1"/>
    <property type="match status" value="1"/>
</dbReference>
<dbReference type="InterPro" id="IPR016185">
    <property type="entry name" value="PreATP-grasp_dom_sf"/>
</dbReference>
<dbReference type="FunFam" id="3.30.470.20:FF:000008">
    <property type="entry name" value="D-alanine--D-alanine ligase"/>
    <property type="match status" value="1"/>
</dbReference>
<evidence type="ECO:0000256" key="15">
    <source>
        <dbReference type="ARBA" id="ARBA00023211"/>
    </source>
</evidence>
<name>A0A7J5AZT4_9MICO</name>
<dbReference type="InterPro" id="IPR011127">
    <property type="entry name" value="Dala_Dala_lig_N"/>
</dbReference>
<feature type="binding site" evidence="24">
    <location>
        <begin position="213"/>
        <end position="215"/>
    </location>
    <ligand>
        <name>ATP</name>
        <dbReference type="ChEBI" id="CHEBI:30616"/>
    </ligand>
</feature>
<comment type="similarity">
    <text evidence="5 22">Belongs to the D-alanine--D-alanine ligase family.</text>
</comment>
<dbReference type="SUPFAM" id="SSF56059">
    <property type="entry name" value="Glutathione synthetase ATP-binding domain-like"/>
    <property type="match status" value="1"/>
</dbReference>
<dbReference type="GO" id="GO:0008716">
    <property type="term" value="F:D-alanine-D-alanine ligase activity"/>
    <property type="evidence" value="ECO:0007669"/>
    <property type="project" value="UniProtKB-UniRule"/>
</dbReference>
<evidence type="ECO:0000256" key="22">
    <source>
        <dbReference type="HAMAP-Rule" id="MF_00047"/>
    </source>
</evidence>
<comment type="subcellular location">
    <subcellularLocation>
        <location evidence="3 22">Cytoplasm</location>
    </subcellularLocation>
</comment>
<keyword evidence="12 25" id="KW-0460">Magnesium</keyword>
<evidence type="ECO:0000256" key="16">
    <source>
        <dbReference type="ARBA" id="ARBA00023316"/>
    </source>
</evidence>
<evidence type="ECO:0000256" key="3">
    <source>
        <dbReference type="ARBA" id="ARBA00004496"/>
    </source>
</evidence>
<dbReference type="PANTHER" id="PTHR23132:SF25">
    <property type="entry name" value="D-ALANINE--D-ALANINE LIGASE A"/>
    <property type="match status" value="1"/>
</dbReference>
<feature type="binding site" evidence="24">
    <location>
        <begin position="251"/>
        <end position="258"/>
    </location>
    <ligand>
        <name>ATP</name>
        <dbReference type="ChEBI" id="CHEBI:30616"/>
    </ligand>
</feature>
<evidence type="ECO:0000256" key="4">
    <source>
        <dbReference type="ARBA" id="ARBA00004752"/>
    </source>
</evidence>
<feature type="active site" evidence="23">
    <location>
        <position position="359"/>
    </location>
</feature>
<dbReference type="SUPFAM" id="SSF52440">
    <property type="entry name" value="PreATP-grasp domain"/>
    <property type="match status" value="1"/>
</dbReference>
<keyword evidence="13 22" id="KW-0133">Cell shape</keyword>
<keyword evidence="7 22" id="KW-0963">Cytoplasm</keyword>
<evidence type="ECO:0000256" key="24">
    <source>
        <dbReference type="PIRSR" id="PIRSR039102-2"/>
    </source>
</evidence>
<comment type="catalytic activity">
    <reaction evidence="17 22">
        <text>2 D-alanine + ATP = D-alanyl-D-alanine + ADP + phosphate + H(+)</text>
        <dbReference type="Rhea" id="RHEA:11224"/>
        <dbReference type="ChEBI" id="CHEBI:15378"/>
        <dbReference type="ChEBI" id="CHEBI:30616"/>
        <dbReference type="ChEBI" id="CHEBI:43474"/>
        <dbReference type="ChEBI" id="CHEBI:57416"/>
        <dbReference type="ChEBI" id="CHEBI:57822"/>
        <dbReference type="ChEBI" id="CHEBI:456216"/>
        <dbReference type="EC" id="6.3.2.4"/>
    </reaction>
</comment>
<evidence type="ECO:0000256" key="12">
    <source>
        <dbReference type="ARBA" id="ARBA00022842"/>
    </source>
</evidence>
<dbReference type="PIRSF" id="PIRSF039102">
    <property type="entry name" value="Ddl/VanB"/>
    <property type="match status" value="1"/>
</dbReference>
<feature type="active site" evidence="23">
    <location>
        <position position="28"/>
    </location>
</feature>
<comment type="cofactor">
    <cofactor evidence="25">
        <name>Mg(2+)</name>
        <dbReference type="ChEBI" id="CHEBI:18420"/>
    </cofactor>
    <cofactor evidence="25">
        <name>Mn(2+)</name>
        <dbReference type="ChEBI" id="CHEBI:29035"/>
    </cofactor>
    <text evidence="25">Binds 2 magnesium or manganese ions per subunit.</text>
</comment>
<evidence type="ECO:0000256" key="13">
    <source>
        <dbReference type="ARBA" id="ARBA00022960"/>
    </source>
</evidence>
<dbReference type="GO" id="GO:0008360">
    <property type="term" value="P:regulation of cell shape"/>
    <property type="evidence" value="ECO:0007669"/>
    <property type="project" value="UniProtKB-KW"/>
</dbReference>
<dbReference type="Proteomes" id="UP000490386">
    <property type="component" value="Unassembled WGS sequence"/>
</dbReference>
<dbReference type="EC" id="6.3.2.4" evidence="6 22"/>
<keyword evidence="10 24" id="KW-0547">Nucleotide-binding</keyword>
<feature type="binding site" evidence="25">
    <location>
        <position position="336"/>
    </location>
    <ligand>
        <name>Mg(2+)</name>
        <dbReference type="ChEBI" id="CHEBI:18420"/>
        <label>1</label>
    </ligand>
</feature>
<dbReference type="NCBIfam" id="NF002528">
    <property type="entry name" value="PRK01966.1-4"/>
    <property type="match status" value="1"/>
</dbReference>
<sequence>MSTAQTNATAAADSRPLIAIVFGGRSSEHAISCATASGVLGAIDRDKYRVLPIGITRDGAWVLEDDDADKFALDPENLPEVVDNGTRIHLPDSAKHREVTVSRVEGDALGAEAGAERTERTSLGEVDLVFPILHGPFGEDGTVQGMLELVGLPFVGSSVLAASVGMDKHYTKIVLRDAGLQVAAGVTVTQHQWDTQGESLAAEVIDQLGLPVFIKPARAGSSVGVSKVAALEEFADAMATALAEDDHVLVEAAVVGREVEIAVLESRPGERARASVAGEIVMTKAEFYDFEAKYLDDSGVELRCPADLSDELLEEMAELGVRAFEALGASGLARVDFFLTDDGFVVNEINTMPGFTPISMFPKCWQASGMSYPELITELIEVASAHAAAREARLTR</sequence>
<dbReference type="GO" id="GO:0005524">
    <property type="term" value="F:ATP binding"/>
    <property type="evidence" value="ECO:0007669"/>
    <property type="project" value="UniProtKB-UniRule"/>
</dbReference>
<proteinExistence type="inferred from homology"/>
<evidence type="ECO:0000256" key="25">
    <source>
        <dbReference type="PIRSR" id="PIRSR039102-3"/>
    </source>
</evidence>
<dbReference type="Gene3D" id="3.40.50.20">
    <property type="match status" value="1"/>
</dbReference>
<gene>
    <name evidence="22" type="primary">ddl</name>
    <name evidence="28" type="ORF">F8O03_15115</name>
</gene>
<evidence type="ECO:0000256" key="10">
    <source>
        <dbReference type="ARBA" id="ARBA00022741"/>
    </source>
</evidence>
<dbReference type="InterPro" id="IPR013815">
    <property type="entry name" value="ATP_grasp_subdomain_1"/>
</dbReference>
<dbReference type="EMBL" id="WBJX01000005">
    <property type="protein sequence ID" value="KAB1636956.1"/>
    <property type="molecule type" value="Genomic_DNA"/>
</dbReference>
<dbReference type="PANTHER" id="PTHR23132">
    <property type="entry name" value="D-ALANINE--D-ALANINE LIGASE"/>
    <property type="match status" value="1"/>
</dbReference>
<dbReference type="GO" id="GO:0046872">
    <property type="term" value="F:metal ion binding"/>
    <property type="evidence" value="ECO:0007669"/>
    <property type="project" value="UniProtKB-KW"/>
</dbReference>
<feature type="binding site" evidence="25">
    <location>
        <position position="350"/>
    </location>
    <ligand>
        <name>Mg(2+)</name>
        <dbReference type="ChEBI" id="CHEBI:18420"/>
        <label>2</label>
    </ligand>
</feature>
<evidence type="ECO:0000259" key="27">
    <source>
        <dbReference type="PROSITE" id="PS50975"/>
    </source>
</evidence>
<evidence type="ECO:0000256" key="5">
    <source>
        <dbReference type="ARBA" id="ARBA00010871"/>
    </source>
</evidence>
<dbReference type="InterPro" id="IPR000291">
    <property type="entry name" value="D-Ala_lig_Van_CS"/>
</dbReference>
<comment type="function">
    <text evidence="2 22">Cell wall formation.</text>
</comment>
<keyword evidence="8 22" id="KW-0436">Ligase</keyword>
<evidence type="ECO:0000313" key="28">
    <source>
        <dbReference type="EMBL" id="KAB1636956.1"/>
    </source>
</evidence>
<keyword evidence="15 25" id="KW-0464">Manganese</keyword>
<dbReference type="RefSeq" id="WP_151424659.1">
    <property type="nucleotide sequence ID" value="NZ_WBJX01000005.1"/>
</dbReference>
<evidence type="ECO:0000256" key="19">
    <source>
        <dbReference type="ARBA" id="ARBA00068427"/>
    </source>
</evidence>
<comment type="caution">
    <text evidence="28">The sequence shown here is derived from an EMBL/GenBank/DDBJ whole genome shotgun (WGS) entry which is preliminary data.</text>
</comment>
<dbReference type="Pfam" id="PF07478">
    <property type="entry name" value="Dala_Dala_lig_C"/>
    <property type="match status" value="1"/>
</dbReference>
<keyword evidence="16 22" id="KW-0961">Cell wall biogenesis/degradation</keyword>
<dbReference type="FunFam" id="3.30.1490.20:FF:000007">
    <property type="entry name" value="D-alanine--D-alanine ligase"/>
    <property type="match status" value="1"/>
</dbReference>
<keyword evidence="11 26" id="KW-0067">ATP-binding</keyword>
<feature type="active site" evidence="23">
    <location>
        <position position="221"/>
    </location>
</feature>
<dbReference type="InterPro" id="IPR005905">
    <property type="entry name" value="D_ala_D_ala"/>
</dbReference>
<evidence type="ECO:0000313" key="29">
    <source>
        <dbReference type="Proteomes" id="UP000490386"/>
    </source>
</evidence>
<feature type="binding site" evidence="25">
    <location>
        <position position="348"/>
    </location>
    <ligand>
        <name>Mg(2+)</name>
        <dbReference type="ChEBI" id="CHEBI:18420"/>
        <label>1</label>
    </ligand>
</feature>
<dbReference type="PROSITE" id="PS00843">
    <property type="entry name" value="DALA_DALA_LIGASE_1"/>
    <property type="match status" value="1"/>
</dbReference>
<organism evidence="28 29">
    <name type="scientific">Pseudoclavibacter terrae</name>
    <dbReference type="NCBI Taxonomy" id="1530195"/>
    <lineage>
        <taxon>Bacteria</taxon>
        <taxon>Bacillati</taxon>
        <taxon>Actinomycetota</taxon>
        <taxon>Actinomycetes</taxon>
        <taxon>Micrococcales</taxon>
        <taxon>Microbacteriaceae</taxon>
        <taxon>Pseudoclavibacter</taxon>
    </lineage>
</organism>
<dbReference type="GO" id="GO:0009252">
    <property type="term" value="P:peptidoglycan biosynthetic process"/>
    <property type="evidence" value="ECO:0007669"/>
    <property type="project" value="UniProtKB-UniRule"/>
</dbReference>
<evidence type="ECO:0000256" key="26">
    <source>
        <dbReference type="PROSITE-ProRule" id="PRU00409"/>
    </source>
</evidence>
<evidence type="ECO:0000256" key="18">
    <source>
        <dbReference type="ARBA" id="ARBA00060592"/>
    </source>
</evidence>
<dbReference type="PROSITE" id="PS00844">
    <property type="entry name" value="DALA_DALA_LIGASE_2"/>
    <property type="match status" value="1"/>
</dbReference>
<feature type="domain" description="ATP-grasp" evidence="27">
    <location>
        <begin position="172"/>
        <end position="381"/>
    </location>
</feature>
<dbReference type="Gene3D" id="3.30.470.20">
    <property type="entry name" value="ATP-grasp fold, B domain"/>
    <property type="match status" value="1"/>
</dbReference>